<sequence length="930" mass="101889">MDSLRIFHPCFIAIGLTCVLGVSSGFTYAPPRVDEICGTHNGRKLYLDLGDRGTLRASFVDDALLEQEQRTSHATCSLEIVTCPACVITATFKYLNLSSCSTDSSCRCDYVWIFEPPFESSGNPFCGNNGGGQSYRSLTRTLHVSYLFSTKRRDAFEIEYRAERNKQVLGLTPSTAVTKSGFDGNMTRGGELISPFFPANYPRDIGIEYVITTMDQKSNVQVIFTDFQLSSASIIEMYDWNGQRLQVSSGASFRPPIVISSGPSLIIRFYANGGYGLGFKAVYTFLTNEEANKNQLKQPDTDCGGFVENPGGAITMMHMAEEGNLKNFDCIWVVKPPRNYFNLKSHLYVKITQFSDFGGNTELIVRQGMTSEGVVVESHRSPVSEIQPNSRLSKEMIIPVDVGFYISLRGVFSSRSKLTIVYAAFSYMDCFAGTDFLCKNHRCISTRLTCDGFDHCGDNSDEPTATCMQEFWTEHIQYDKRRYTVTPNYYFPKMERYPDLRTATLVFLISSLGLVMLVVALIVLLYRMGARARQQRDLQNRLRTISELLADSASIEPELAPDEPPTYEAPPGYDEVIKVVSRRSLELAGPSGVPSSAEGRGRTRNKSKSRGRRRAKSTPGIPSTREHNVTLRVALPRSRSPPSRRASTAWSDDQGGSAPIILHAVSNPGTTPIPDSPPPPYMTEPSLAGNFSQDSLFARSARQEVETLSTLSSQDGAEVTSPTRSVSGVESALQLAAPTPCSAICKLASVEAFEDLEASRESVLSGVGASSPPAANFAHFECVDEYPACGSATASKSASIDGDLSVGTAAEDLLFSAPVSALHSRTPSTDCLDEMQLLPKPPTKHDNLNLSQQVKLLKTQIQEQSAKMTGEAESEGSSRPGPSSSSAWVFGPALIDVETENMLNRFIEVVQRRESSCSSSSDDSQTKHFF</sequence>
<keyword evidence="1 2" id="KW-1015">Disulfide bond</keyword>
<feature type="disulfide bond" evidence="2">
    <location>
        <begin position="438"/>
        <end position="456"/>
    </location>
</feature>
<evidence type="ECO:0000256" key="3">
    <source>
        <dbReference type="SAM" id="MobiDB-lite"/>
    </source>
</evidence>
<dbReference type="InterPro" id="IPR036055">
    <property type="entry name" value="LDL_receptor-like_sf"/>
</dbReference>
<dbReference type="Gene3D" id="4.10.400.10">
    <property type="entry name" value="Low-density Lipoprotein Receptor"/>
    <property type="match status" value="1"/>
</dbReference>
<proteinExistence type="predicted"/>
<dbReference type="PANTHER" id="PTHR24652">
    <property type="entry name" value="LOW-DENSITY LIPOPROTEIN RECEPTOR CLASS A DOMAIN-CONTAINING PROTEIN 2"/>
    <property type="match status" value="1"/>
</dbReference>
<keyword evidence="8" id="KW-1185">Reference proteome</keyword>
<dbReference type="InterPro" id="IPR002172">
    <property type="entry name" value="LDrepeatLR_classA_rpt"/>
</dbReference>
<feature type="region of interest" description="Disordered" evidence="3">
    <location>
        <begin position="861"/>
        <end position="885"/>
    </location>
</feature>
<accession>A0A8S1DKR7</accession>
<evidence type="ECO:0000256" key="5">
    <source>
        <dbReference type="SAM" id="SignalP"/>
    </source>
</evidence>
<dbReference type="OrthoDB" id="19606at2759"/>
<dbReference type="CDD" id="cd00041">
    <property type="entry name" value="CUB"/>
    <property type="match status" value="1"/>
</dbReference>
<evidence type="ECO:0000256" key="1">
    <source>
        <dbReference type="ARBA" id="ARBA00023157"/>
    </source>
</evidence>
<comment type="caution">
    <text evidence="7">The sequence shown here is derived from an EMBL/GenBank/DDBJ whole genome shotgun (WGS) entry which is preliminary data.</text>
</comment>
<dbReference type="SUPFAM" id="SSF57424">
    <property type="entry name" value="LDL receptor-like module"/>
    <property type="match status" value="1"/>
</dbReference>
<dbReference type="InterPro" id="IPR035914">
    <property type="entry name" value="Sperma_CUB_dom_sf"/>
</dbReference>
<dbReference type="InterPro" id="IPR023415">
    <property type="entry name" value="LDLR_class-A_CS"/>
</dbReference>
<feature type="chain" id="PRO_5035781469" description="CUB domain-containing protein" evidence="5">
    <location>
        <begin position="26"/>
        <end position="930"/>
    </location>
</feature>
<dbReference type="Pfam" id="PF00057">
    <property type="entry name" value="Ldl_recept_a"/>
    <property type="match status" value="1"/>
</dbReference>
<dbReference type="AlphaFoldDB" id="A0A8S1DKR7"/>
<protein>
    <recommendedName>
        <fullName evidence="6">CUB domain-containing protein</fullName>
    </recommendedName>
</protein>
<feature type="transmembrane region" description="Helical" evidence="4">
    <location>
        <begin position="505"/>
        <end position="526"/>
    </location>
</feature>
<feature type="compositionally biased region" description="Basic residues" evidence="3">
    <location>
        <begin position="602"/>
        <end position="616"/>
    </location>
</feature>
<feature type="region of interest" description="Disordered" evidence="3">
    <location>
        <begin position="587"/>
        <end position="657"/>
    </location>
</feature>
<keyword evidence="4" id="KW-0812">Transmembrane</keyword>
<dbReference type="CDD" id="cd00112">
    <property type="entry name" value="LDLa"/>
    <property type="match status" value="1"/>
</dbReference>
<name>A0A8S1DKR7_9INSE</name>
<dbReference type="SMART" id="SM00042">
    <property type="entry name" value="CUB"/>
    <property type="match status" value="1"/>
</dbReference>
<evidence type="ECO:0000256" key="2">
    <source>
        <dbReference type="PROSITE-ProRule" id="PRU00124"/>
    </source>
</evidence>
<keyword evidence="5" id="KW-0732">Signal</keyword>
<evidence type="ECO:0000259" key="6">
    <source>
        <dbReference type="PROSITE" id="PS01180"/>
    </source>
</evidence>
<dbReference type="InterPro" id="IPR042333">
    <property type="entry name" value="LRAD2/Mig-13-like"/>
</dbReference>
<feature type="domain" description="CUB" evidence="6">
    <location>
        <begin position="37"/>
        <end position="163"/>
    </location>
</feature>
<dbReference type="Gene3D" id="2.60.120.290">
    <property type="entry name" value="Spermadhesin, CUB domain"/>
    <property type="match status" value="2"/>
</dbReference>
<reference evidence="7 8" key="1">
    <citation type="submission" date="2020-04" db="EMBL/GenBank/DDBJ databases">
        <authorList>
            <person name="Alioto T."/>
            <person name="Alioto T."/>
            <person name="Gomez Garrido J."/>
        </authorList>
    </citation>
    <scope>NUCLEOTIDE SEQUENCE [LARGE SCALE GENOMIC DNA]</scope>
</reference>
<keyword evidence="4" id="KW-1133">Transmembrane helix</keyword>
<feature type="compositionally biased region" description="Low complexity" evidence="3">
    <location>
        <begin position="636"/>
        <end position="645"/>
    </location>
</feature>
<dbReference type="PROSITE" id="PS01209">
    <property type="entry name" value="LDLRA_1"/>
    <property type="match status" value="1"/>
</dbReference>
<keyword evidence="4" id="KW-0472">Membrane</keyword>
<evidence type="ECO:0000313" key="7">
    <source>
        <dbReference type="EMBL" id="CAB3383138.1"/>
    </source>
</evidence>
<dbReference type="PROSITE" id="PS50068">
    <property type="entry name" value="LDLRA_2"/>
    <property type="match status" value="1"/>
</dbReference>
<organism evidence="7 8">
    <name type="scientific">Cloeon dipterum</name>
    <dbReference type="NCBI Taxonomy" id="197152"/>
    <lineage>
        <taxon>Eukaryota</taxon>
        <taxon>Metazoa</taxon>
        <taxon>Ecdysozoa</taxon>
        <taxon>Arthropoda</taxon>
        <taxon>Hexapoda</taxon>
        <taxon>Insecta</taxon>
        <taxon>Pterygota</taxon>
        <taxon>Palaeoptera</taxon>
        <taxon>Ephemeroptera</taxon>
        <taxon>Pisciforma</taxon>
        <taxon>Baetidae</taxon>
        <taxon>Cloeon</taxon>
    </lineage>
</organism>
<dbReference type="SMART" id="SM00192">
    <property type="entry name" value="LDLa"/>
    <property type="match status" value="1"/>
</dbReference>
<dbReference type="PROSITE" id="PS01180">
    <property type="entry name" value="CUB"/>
    <property type="match status" value="1"/>
</dbReference>
<feature type="compositionally biased region" description="Low complexity" evidence="3">
    <location>
        <begin position="875"/>
        <end position="885"/>
    </location>
</feature>
<evidence type="ECO:0000256" key="4">
    <source>
        <dbReference type="SAM" id="Phobius"/>
    </source>
</evidence>
<dbReference type="Proteomes" id="UP000494165">
    <property type="component" value="Unassembled WGS sequence"/>
</dbReference>
<dbReference type="InterPro" id="IPR000859">
    <property type="entry name" value="CUB_dom"/>
</dbReference>
<evidence type="ECO:0000313" key="8">
    <source>
        <dbReference type="Proteomes" id="UP000494165"/>
    </source>
</evidence>
<gene>
    <name evidence="7" type="ORF">CLODIP_2_CD14727</name>
</gene>
<feature type="signal peptide" evidence="5">
    <location>
        <begin position="1"/>
        <end position="25"/>
    </location>
</feature>
<comment type="caution">
    <text evidence="2">Lacks conserved residue(s) required for the propagation of feature annotation.</text>
</comment>
<dbReference type="EMBL" id="CADEPI010000297">
    <property type="protein sequence ID" value="CAB3383138.1"/>
    <property type="molecule type" value="Genomic_DNA"/>
</dbReference>
<dbReference type="SUPFAM" id="SSF49854">
    <property type="entry name" value="Spermadhesin, CUB domain"/>
    <property type="match status" value="2"/>
</dbReference>